<dbReference type="CDD" id="cd07377">
    <property type="entry name" value="WHTH_GntR"/>
    <property type="match status" value="1"/>
</dbReference>
<dbReference type="Gene3D" id="3.40.1410.10">
    <property type="entry name" value="Chorismate lyase-like"/>
    <property type="match status" value="1"/>
</dbReference>
<feature type="domain" description="HTH gntR-type" evidence="4">
    <location>
        <begin position="17"/>
        <end position="85"/>
    </location>
</feature>
<dbReference type="PANTHER" id="PTHR44846:SF1">
    <property type="entry name" value="MANNOSYL-D-GLYCERATE TRANSPORT_METABOLISM SYSTEM REPRESSOR MNGR-RELATED"/>
    <property type="match status" value="1"/>
</dbReference>
<dbReference type="SUPFAM" id="SSF46785">
    <property type="entry name" value="Winged helix' DNA-binding domain"/>
    <property type="match status" value="1"/>
</dbReference>
<evidence type="ECO:0000256" key="3">
    <source>
        <dbReference type="ARBA" id="ARBA00023163"/>
    </source>
</evidence>
<evidence type="ECO:0000256" key="1">
    <source>
        <dbReference type="ARBA" id="ARBA00023015"/>
    </source>
</evidence>
<dbReference type="PROSITE" id="PS50949">
    <property type="entry name" value="HTH_GNTR"/>
    <property type="match status" value="1"/>
</dbReference>
<dbReference type="SMART" id="SM00345">
    <property type="entry name" value="HTH_GNTR"/>
    <property type="match status" value="1"/>
</dbReference>
<dbReference type="InterPro" id="IPR036388">
    <property type="entry name" value="WH-like_DNA-bd_sf"/>
</dbReference>
<evidence type="ECO:0000256" key="2">
    <source>
        <dbReference type="ARBA" id="ARBA00023125"/>
    </source>
</evidence>
<dbReference type="Gene3D" id="1.10.10.10">
    <property type="entry name" value="Winged helix-like DNA-binding domain superfamily/Winged helix DNA-binding domain"/>
    <property type="match status" value="1"/>
</dbReference>
<reference evidence="5 6" key="1">
    <citation type="submission" date="2021-01" db="EMBL/GenBank/DDBJ databases">
        <title>Genomic Encyclopedia of Type Strains, Phase IV (KMG-IV): sequencing the most valuable type-strain genomes for metagenomic binning, comparative biology and taxonomic classification.</title>
        <authorList>
            <person name="Goeker M."/>
        </authorList>
    </citation>
    <scope>NUCLEOTIDE SEQUENCE [LARGE SCALE GENOMIC DNA]</scope>
    <source>
        <strain evidence="5 6">DSM 23711</strain>
    </source>
</reference>
<proteinExistence type="predicted"/>
<sequence length="251" mass="29090">MSSVFSKDKVINKNNPMPLYYQLKEILLEYITNQHTDLDVPIPPEVEISAHFEISRPTVRQAINELVVEGYLFRVKGKGTFVSKSKINQSFLRELDSFNNEMREKGLHPSTKVLRATVINSDRKISEALQIPFGMEVIELRRLRFANDEPIVSVITYLPYEKCKAILSKDLENESLYQILQDECGYILKKAVRQLEASLVGEYEAELLRVERGAPIQYIKTITYLSDDTPIEYSLAKYRGDRNKFTFEIER</sequence>
<dbReference type="EMBL" id="JAFBDR010000002">
    <property type="protein sequence ID" value="MBM7569974.1"/>
    <property type="molecule type" value="Genomic_DNA"/>
</dbReference>
<dbReference type="PRINTS" id="PR00035">
    <property type="entry name" value="HTHGNTR"/>
</dbReference>
<evidence type="ECO:0000259" key="4">
    <source>
        <dbReference type="PROSITE" id="PS50949"/>
    </source>
</evidence>
<accession>A0ABS2MVP3</accession>
<keyword evidence="6" id="KW-1185">Reference proteome</keyword>
<evidence type="ECO:0000313" key="6">
    <source>
        <dbReference type="Proteomes" id="UP001296943"/>
    </source>
</evidence>
<comment type="caution">
    <text evidence="5">The sequence shown here is derived from an EMBL/GenBank/DDBJ whole genome shotgun (WGS) entry which is preliminary data.</text>
</comment>
<keyword evidence="1" id="KW-0805">Transcription regulation</keyword>
<dbReference type="InterPro" id="IPR036390">
    <property type="entry name" value="WH_DNA-bd_sf"/>
</dbReference>
<dbReference type="PANTHER" id="PTHR44846">
    <property type="entry name" value="MANNOSYL-D-GLYCERATE TRANSPORT/METABOLISM SYSTEM REPRESSOR MNGR-RELATED"/>
    <property type="match status" value="1"/>
</dbReference>
<evidence type="ECO:0000313" key="5">
    <source>
        <dbReference type="EMBL" id="MBM7569974.1"/>
    </source>
</evidence>
<dbReference type="Pfam" id="PF07702">
    <property type="entry name" value="UTRA"/>
    <property type="match status" value="1"/>
</dbReference>
<name>A0ABS2MVP3_9BACI</name>
<dbReference type="InterPro" id="IPR028978">
    <property type="entry name" value="Chorismate_lyase_/UTRA_dom_sf"/>
</dbReference>
<protein>
    <submittedName>
        <fullName evidence="5">GntR family transcriptional regulator</fullName>
    </submittedName>
</protein>
<dbReference type="InterPro" id="IPR011663">
    <property type="entry name" value="UTRA"/>
</dbReference>
<dbReference type="RefSeq" id="WP_204497424.1">
    <property type="nucleotide sequence ID" value="NZ_JAFBDR010000002.1"/>
</dbReference>
<keyword evidence="2" id="KW-0238">DNA-binding</keyword>
<dbReference type="Proteomes" id="UP001296943">
    <property type="component" value="Unassembled WGS sequence"/>
</dbReference>
<dbReference type="InterPro" id="IPR000524">
    <property type="entry name" value="Tscrpt_reg_HTH_GntR"/>
</dbReference>
<dbReference type="Pfam" id="PF00392">
    <property type="entry name" value="GntR"/>
    <property type="match status" value="1"/>
</dbReference>
<organism evidence="5 6">
    <name type="scientific">Aquibacillus albus</name>
    <dbReference type="NCBI Taxonomy" id="1168171"/>
    <lineage>
        <taxon>Bacteria</taxon>
        <taxon>Bacillati</taxon>
        <taxon>Bacillota</taxon>
        <taxon>Bacilli</taxon>
        <taxon>Bacillales</taxon>
        <taxon>Bacillaceae</taxon>
        <taxon>Aquibacillus</taxon>
    </lineage>
</organism>
<dbReference type="InterPro" id="IPR050679">
    <property type="entry name" value="Bact_HTH_transcr_reg"/>
</dbReference>
<keyword evidence="3" id="KW-0804">Transcription</keyword>
<dbReference type="SMART" id="SM00866">
    <property type="entry name" value="UTRA"/>
    <property type="match status" value="1"/>
</dbReference>
<gene>
    <name evidence="5" type="ORF">JOC48_000452</name>
</gene>
<dbReference type="SUPFAM" id="SSF64288">
    <property type="entry name" value="Chorismate lyase-like"/>
    <property type="match status" value="1"/>
</dbReference>